<comment type="caution">
    <text evidence="2">The sequence shown here is derived from an EMBL/GenBank/DDBJ whole genome shotgun (WGS) entry which is preliminary data.</text>
</comment>
<name>A0A392SU62_9FABA</name>
<sequence>MWWAALMSGDAANPSGDATSPIGSGNGLNMYFIPMAHGSIPMEGKNSNREGGGEDHDVQCQAAYYT</sequence>
<feature type="region of interest" description="Disordered" evidence="1">
    <location>
        <begin position="41"/>
        <end position="66"/>
    </location>
</feature>
<evidence type="ECO:0000313" key="3">
    <source>
        <dbReference type="Proteomes" id="UP000265520"/>
    </source>
</evidence>
<accession>A0A392SU62</accession>
<organism evidence="2 3">
    <name type="scientific">Trifolium medium</name>
    <dbReference type="NCBI Taxonomy" id="97028"/>
    <lineage>
        <taxon>Eukaryota</taxon>
        <taxon>Viridiplantae</taxon>
        <taxon>Streptophyta</taxon>
        <taxon>Embryophyta</taxon>
        <taxon>Tracheophyta</taxon>
        <taxon>Spermatophyta</taxon>
        <taxon>Magnoliopsida</taxon>
        <taxon>eudicotyledons</taxon>
        <taxon>Gunneridae</taxon>
        <taxon>Pentapetalae</taxon>
        <taxon>rosids</taxon>
        <taxon>fabids</taxon>
        <taxon>Fabales</taxon>
        <taxon>Fabaceae</taxon>
        <taxon>Papilionoideae</taxon>
        <taxon>50 kb inversion clade</taxon>
        <taxon>NPAAA clade</taxon>
        <taxon>Hologalegina</taxon>
        <taxon>IRL clade</taxon>
        <taxon>Trifolieae</taxon>
        <taxon>Trifolium</taxon>
    </lineage>
</organism>
<evidence type="ECO:0000256" key="1">
    <source>
        <dbReference type="SAM" id="MobiDB-lite"/>
    </source>
</evidence>
<keyword evidence="3" id="KW-1185">Reference proteome</keyword>
<dbReference type="Proteomes" id="UP000265520">
    <property type="component" value="Unassembled WGS sequence"/>
</dbReference>
<feature type="non-terminal residue" evidence="2">
    <location>
        <position position="66"/>
    </location>
</feature>
<protein>
    <submittedName>
        <fullName evidence="2">Uncharacterized protein</fullName>
    </submittedName>
</protein>
<dbReference type="AlphaFoldDB" id="A0A392SU62"/>
<reference evidence="2 3" key="1">
    <citation type="journal article" date="2018" name="Front. Plant Sci.">
        <title>Red Clover (Trifolium pratense) and Zigzag Clover (T. medium) - A Picture of Genomic Similarities and Differences.</title>
        <authorList>
            <person name="Dluhosova J."/>
            <person name="Istvanek J."/>
            <person name="Nedelnik J."/>
            <person name="Repkova J."/>
        </authorList>
    </citation>
    <scope>NUCLEOTIDE SEQUENCE [LARGE SCALE GENOMIC DNA]</scope>
    <source>
        <strain evidence="3">cv. 10/8</strain>
        <tissue evidence="2">Leaf</tissue>
    </source>
</reference>
<dbReference type="EMBL" id="LXQA010443802">
    <property type="protein sequence ID" value="MCI52199.1"/>
    <property type="molecule type" value="Genomic_DNA"/>
</dbReference>
<feature type="region of interest" description="Disordered" evidence="1">
    <location>
        <begin position="1"/>
        <end position="20"/>
    </location>
</feature>
<proteinExistence type="predicted"/>
<feature type="compositionally biased region" description="Basic and acidic residues" evidence="1">
    <location>
        <begin position="46"/>
        <end position="58"/>
    </location>
</feature>
<evidence type="ECO:0000313" key="2">
    <source>
        <dbReference type="EMBL" id="MCI52199.1"/>
    </source>
</evidence>